<feature type="chain" id="PRO_5045142742" description="YD repeat-containing protein" evidence="1">
    <location>
        <begin position="21"/>
        <end position="262"/>
    </location>
</feature>
<evidence type="ECO:0008006" key="4">
    <source>
        <dbReference type="Google" id="ProtNLM"/>
    </source>
</evidence>
<feature type="signal peptide" evidence="1">
    <location>
        <begin position="1"/>
        <end position="20"/>
    </location>
</feature>
<reference evidence="3" key="1">
    <citation type="journal article" date="2019" name="Int. J. Syst. Evol. Microbiol.">
        <title>The Global Catalogue of Microorganisms (GCM) 10K type strain sequencing project: providing services to taxonomists for standard genome sequencing and annotation.</title>
        <authorList>
            <consortium name="The Broad Institute Genomics Platform"/>
            <consortium name="The Broad Institute Genome Sequencing Center for Infectious Disease"/>
            <person name="Wu L."/>
            <person name="Ma J."/>
        </authorList>
    </citation>
    <scope>NUCLEOTIDE SEQUENCE [LARGE SCALE GENOMIC DNA]</scope>
    <source>
        <strain evidence="3">CGMCC 4.7393</strain>
    </source>
</reference>
<dbReference type="EMBL" id="JBHSYQ010000016">
    <property type="protein sequence ID" value="MFC6999967.1"/>
    <property type="molecule type" value="Genomic_DNA"/>
</dbReference>
<gene>
    <name evidence="2" type="ORF">ACFQHR_20200</name>
</gene>
<evidence type="ECO:0000313" key="2">
    <source>
        <dbReference type="EMBL" id="MFC6999967.1"/>
    </source>
</evidence>
<name>A0ABW2DQ38_9BACT</name>
<sequence length="262" mass="30837">MKFKILLTILPLYLSLLSNGQNIYSALQHNRKEEIRNKVATQIIEENTFFNSNGKEINKNIKLLNEYNLVLVEERYGEDGKLKAKLTYEYDSTGLKSLWRKFERWNSGRYSMETAFYEYDNKGYLIKTTDKNSQGNVIQQTLLLNNEKGHPIELQLLDGKGNSFCFEYAKYDYDKNKAYTEVKSNSGNTLSSDTLSIEFNKQEIQEPGKEYNKQGDLIRTKGSVREYVYDEFGNWTLLKMHKLEKGKKKNNRVFKRKIKYKE</sequence>
<comment type="caution">
    <text evidence="2">The sequence shown here is derived from an EMBL/GenBank/DDBJ whole genome shotgun (WGS) entry which is preliminary data.</text>
</comment>
<evidence type="ECO:0000256" key="1">
    <source>
        <dbReference type="SAM" id="SignalP"/>
    </source>
</evidence>
<evidence type="ECO:0000313" key="3">
    <source>
        <dbReference type="Proteomes" id="UP001596405"/>
    </source>
</evidence>
<accession>A0ABW2DQ38</accession>
<dbReference type="Proteomes" id="UP001596405">
    <property type="component" value="Unassembled WGS sequence"/>
</dbReference>
<proteinExistence type="predicted"/>
<protein>
    <recommendedName>
        <fullName evidence="4">YD repeat-containing protein</fullName>
    </recommendedName>
</protein>
<organism evidence="2 3">
    <name type="scientific">Rufibacter roseus</name>
    <dbReference type="NCBI Taxonomy" id="1567108"/>
    <lineage>
        <taxon>Bacteria</taxon>
        <taxon>Pseudomonadati</taxon>
        <taxon>Bacteroidota</taxon>
        <taxon>Cytophagia</taxon>
        <taxon>Cytophagales</taxon>
        <taxon>Hymenobacteraceae</taxon>
        <taxon>Rufibacter</taxon>
    </lineage>
</organism>
<dbReference type="Gene3D" id="2.180.10.10">
    <property type="entry name" value="RHS repeat-associated core"/>
    <property type="match status" value="1"/>
</dbReference>
<keyword evidence="1" id="KW-0732">Signal</keyword>
<keyword evidence="3" id="KW-1185">Reference proteome</keyword>
<dbReference type="RefSeq" id="WP_066622016.1">
    <property type="nucleotide sequence ID" value="NZ_JBHSYQ010000016.1"/>
</dbReference>